<gene>
    <name evidence="2" type="ORF">LSALG_LOCUS38420</name>
</gene>
<evidence type="ECO:0000313" key="2">
    <source>
        <dbReference type="EMBL" id="CAI9299727.1"/>
    </source>
</evidence>
<sequence length="318" mass="34639">MDEFFEDVSIPSPTAPVLTPITIAPCPSISLGISQVQTPIFNDSTATTTTSNVDPPVSVNGSDAGAGASGFTVSYYTLPISTIRQGQLKSIKKKLDSLLESTKASYSDSYSQEAVKALIKTTLKEHATNLEKENKAVEYSAVTCKEATKKVDKLISDARSFMRTFQSSNEINTTKVNAVISNLSSSLKTEMEALTHVRTGLQHDNNEFQNTISSKIDKLHNELAMENKIVDQLAAKTGKVKVLTIQINHADKEITELNSKIADMKSCIADVNSLLSNIIETRDPLIPITVKKHLAEKPWPAFTILNRLEGVSESTVLP</sequence>
<evidence type="ECO:0000256" key="1">
    <source>
        <dbReference type="SAM" id="Coils"/>
    </source>
</evidence>
<reference evidence="2" key="1">
    <citation type="submission" date="2023-04" db="EMBL/GenBank/DDBJ databases">
        <authorList>
            <person name="Vijverberg K."/>
            <person name="Xiong W."/>
            <person name="Schranz E."/>
        </authorList>
    </citation>
    <scope>NUCLEOTIDE SEQUENCE</scope>
</reference>
<keyword evidence="1" id="KW-0175">Coiled coil</keyword>
<dbReference type="AlphaFoldDB" id="A0AA36EL27"/>
<dbReference type="Proteomes" id="UP001177003">
    <property type="component" value="Chromosome 8"/>
</dbReference>
<evidence type="ECO:0000313" key="3">
    <source>
        <dbReference type="Proteomes" id="UP001177003"/>
    </source>
</evidence>
<protein>
    <submittedName>
        <fullName evidence="2">Uncharacterized protein</fullName>
    </submittedName>
</protein>
<feature type="coiled-coil region" evidence="1">
    <location>
        <begin position="216"/>
        <end position="260"/>
    </location>
</feature>
<organism evidence="2 3">
    <name type="scientific">Lactuca saligna</name>
    <name type="common">Willowleaf lettuce</name>
    <dbReference type="NCBI Taxonomy" id="75948"/>
    <lineage>
        <taxon>Eukaryota</taxon>
        <taxon>Viridiplantae</taxon>
        <taxon>Streptophyta</taxon>
        <taxon>Embryophyta</taxon>
        <taxon>Tracheophyta</taxon>
        <taxon>Spermatophyta</taxon>
        <taxon>Magnoliopsida</taxon>
        <taxon>eudicotyledons</taxon>
        <taxon>Gunneridae</taxon>
        <taxon>Pentapetalae</taxon>
        <taxon>asterids</taxon>
        <taxon>campanulids</taxon>
        <taxon>Asterales</taxon>
        <taxon>Asteraceae</taxon>
        <taxon>Cichorioideae</taxon>
        <taxon>Cichorieae</taxon>
        <taxon>Lactucinae</taxon>
        <taxon>Lactuca</taxon>
    </lineage>
</organism>
<keyword evidence="3" id="KW-1185">Reference proteome</keyword>
<proteinExistence type="predicted"/>
<name>A0AA36EL27_LACSI</name>
<dbReference type="EMBL" id="OX465084">
    <property type="protein sequence ID" value="CAI9299727.1"/>
    <property type="molecule type" value="Genomic_DNA"/>
</dbReference>
<accession>A0AA36EL27</accession>